<dbReference type="InterPro" id="IPR000719">
    <property type="entry name" value="Prot_kinase_dom"/>
</dbReference>
<dbReference type="SMART" id="SM00220">
    <property type="entry name" value="S_TKc"/>
    <property type="match status" value="1"/>
</dbReference>
<reference evidence="2" key="1">
    <citation type="submission" date="2012-06" db="EMBL/GenBank/DDBJ databases">
        <title>Genomic sequencing and analysis of the Dendrolimus kikuchii nucleopolyhedrovirus.</title>
        <authorList>
            <person name="Yang M.M."/>
        </authorList>
    </citation>
    <scope>NUCLEOTIDE SEQUENCE</scope>
    <source>
        <strain evidence="2">YN</strain>
    </source>
</reference>
<feature type="domain" description="Protein kinase" evidence="1">
    <location>
        <begin position="18"/>
        <end position="270"/>
    </location>
</feature>
<name>V9LSQ8_9ABAC</name>
<dbReference type="Gene3D" id="1.10.510.10">
    <property type="entry name" value="Transferase(Phosphotransferase) domain 1"/>
    <property type="match status" value="1"/>
</dbReference>
<gene>
    <name evidence="2" type="primary">pk-1</name>
</gene>
<dbReference type="GO" id="GO:0005524">
    <property type="term" value="F:ATP binding"/>
    <property type="evidence" value="ECO:0007669"/>
    <property type="project" value="InterPro"/>
</dbReference>
<dbReference type="GO" id="GO:0004672">
    <property type="term" value="F:protein kinase activity"/>
    <property type="evidence" value="ECO:0007669"/>
    <property type="project" value="InterPro"/>
</dbReference>
<dbReference type="SUPFAM" id="SSF56112">
    <property type="entry name" value="Protein kinase-like (PK-like)"/>
    <property type="match status" value="1"/>
</dbReference>
<dbReference type="PANTHER" id="PTHR24347">
    <property type="entry name" value="SERINE/THREONINE-PROTEIN KINASE"/>
    <property type="match status" value="1"/>
</dbReference>
<dbReference type="Pfam" id="PF00069">
    <property type="entry name" value="Pkinase"/>
    <property type="match status" value="1"/>
</dbReference>
<protein>
    <submittedName>
        <fullName evidence="2">DekiORF2</fullName>
    </submittedName>
</protein>
<organism evidence="2">
    <name type="scientific">Dendrolimus kikuchii nucleopolyhedrovirus</name>
    <dbReference type="NCBI Taxonomy" id="1219875"/>
    <lineage>
        <taxon>Viruses</taxon>
        <taxon>Viruses incertae sedis</taxon>
        <taxon>Naldaviricetes</taxon>
        <taxon>Lefavirales</taxon>
        <taxon>Baculoviridae</taxon>
        <taxon>Alphabaculovirus</taxon>
    </lineage>
</organism>
<evidence type="ECO:0000259" key="1">
    <source>
        <dbReference type="PROSITE" id="PS50011"/>
    </source>
</evidence>
<dbReference type="InterPro" id="IPR008271">
    <property type="entry name" value="Ser/Thr_kinase_AS"/>
</dbReference>
<accession>V9LSQ8</accession>
<dbReference type="InterPro" id="IPR011009">
    <property type="entry name" value="Kinase-like_dom_sf"/>
</dbReference>
<dbReference type="EMBL" id="JX193905">
    <property type="protein sequence ID" value="AFS51882.1"/>
    <property type="molecule type" value="Genomic_DNA"/>
</dbReference>
<dbReference type="PROSITE" id="PS00108">
    <property type="entry name" value="PROTEIN_KINASE_ST"/>
    <property type="match status" value="1"/>
</dbReference>
<sequence>MTPALQCLHKFYENCHLAEPRYKIINGRFGKISILSHRPTRKLYLQKTISLSNFNANEIRVHQLMSDHNNYIKMYFYYASLNNHIIVMDYLNCPDLFEYIQIKNGCELPARQVSNMVLQLCSALNDLHRLGFVHNDIKLENVLYFEALDRVYVCDYGLCKHENTRAVHDGTIEYFSPEKVRKHNYSRSFDWYAVGVLTYKLLTGGRHPFEINVNEPLNLNIMKRRQRYNSIHTLDRVHDVDARDFIFRLTRYNLNRRLVDYNKIIEHDFLSVPSERAPQAQLYS</sequence>
<dbReference type="PROSITE" id="PS50011">
    <property type="entry name" value="PROTEIN_KINASE_DOM"/>
    <property type="match status" value="1"/>
</dbReference>
<proteinExistence type="predicted"/>
<evidence type="ECO:0000313" key="2">
    <source>
        <dbReference type="EMBL" id="AFS51882.1"/>
    </source>
</evidence>